<dbReference type="SUPFAM" id="SSF55729">
    <property type="entry name" value="Acyl-CoA N-acyltransferases (Nat)"/>
    <property type="match status" value="1"/>
</dbReference>
<dbReference type="Pfam" id="PF00583">
    <property type="entry name" value="Acetyltransf_1"/>
    <property type="match status" value="1"/>
</dbReference>
<protein>
    <recommendedName>
        <fullName evidence="1">N-acetyltransferase domain-containing protein</fullName>
    </recommendedName>
</protein>
<proteinExistence type="predicted"/>
<sequence length="150" mass="17693">MEIRNYNKKDKVAVQHIFAKYWTDREFLDELEKNLDGGEVYFYVAEKYDEIIGVAGFRKAPKYLRDYAETENPVELYIIASKEKNKGFGNTLAQKIIEKAKKMNFTEIECYSPETHNSSWKFYEKLGFKKHGIINDPDDGYPGMLWRKVL</sequence>
<dbReference type="CDD" id="cd04301">
    <property type="entry name" value="NAT_SF"/>
    <property type="match status" value="1"/>
</dbReference>
<evidence type="ECO:0000313" key="3">
    <source>
        <dbReference type="Proteomes" id="UP000179003"/>
    </source>
</evidence>
<evidence type="ECO:0000313" key="2">
    <source>
        <dbReference type="EMBL" id="OGD67167.1"/>
    </source>
</evidence>
<dbReference type="PANTHER" id="PTHR43072">
    <property type="entry name" value="N-ACETYLTRANSFERASE"/>
    <property type="match status" value="1"/>
</dbReference>
<dbReference type="PROSITE" id="PS51186">
    <property type="entry name" value="GNAT"/>
    <property type="match status" value="1"/>
</dbReference>
<dbReference type="AlphaFoldDB" id="A0A1F5EIC2"/>
<feature type="domain" description="N-acetyltransferase" evidence="1">
    <location>
        <begin position="1"/>
        <end position="150"/>
    </location>
</feature>
<comment type="caution">
    <text evidence="2">The sequence shown here is derived from an EMBL/GenBank/DDBJ whole genome shotgun (WGS) entry which is preliminary data.</text>
</comment>
<accession>A0A1F5EIC2</accession>
<dbReference type="Gene3D" id="3.40.630.30">
    <property type="match status" value="1"/>
</dbReference>
<evidence type="ECO:0000259" key="1">
    <source>
        <dbReference type="PROSITE" id="PS51186"/>
    </source>
</evidence>
<reference evidence="2 3" key="1">
    <citation type="journal article" date="2016" name="Nat. Commun.">
        <title>Thousands of microbial genomes shed light on interconnected biogeochemical processes in an aquifer system.</title>
        <authorList>
            <person name="Anantharaman K."/>
            <person name="Brown C.T."/>
            <person name="Hug L.A."/>
            <person name="Sharon I."/>
            <person name="Castelle C.J."/>
            <person name="Probst A.J."/>
            <person name="Thomas B.C."/>
            <person name="Singh A."/>
            <person name="Wilkins M.J."/>
            <person name="Karaoz U."/>
            <person name="Brodie E.L."/>
            <person name="Williams K.H."/>
            <person name="Hubbard S.S."/>
            <person name="Banfield J.F."/>
        </authorList>
    </citation>
    <scope>NUCLEOTIDE SEQUENCE [LARGE SCALE GENOMIC DNA]</scope>
</reference>
<dbReference type="InterPro" id="IPR016181">
    <property type="entry name" value="Acyl_CoA_acyltransferase"/>
</dbReference>
<name>A0A1F5EIC2_9BACT</name>
<dbReference type="EMBL" id="MFAE01000008">
    <property type="protein sequence ID" value="OGD67167.1"/>
    <property type="molecule type" value="Genomic_DNA"/>
</dbReference>
<gene>
    <name evidence="2" type="ORF">A2442_02110</name>
</gene>
<organism evidence="2 3">
    <name type="scientific">Candidatus Campbellbacteria bacterium RIFOXYC2_FULL_35_25</name>
    <dbReference type="NCBI Taxonomy" id="1797582"/>
    <lineage>
        <taxon>Bacteria</taxon>
        <taxon>Candidatus Campbelliibacteriota</taxon>
    </lineage>
</organism>
<dbReference type="InterPro" id="IPR000182">
    <property type="entry name" value="GNAT_dom"/>
</dbReference>
<dbReference type="GO" id="GO:0016747">
    <property type="term" value="F:acyltransferase activity, transferring groups other than amino-acyl groups"/>
    <property type="evidence" value="ECO:0007669"/>
    <property type="project" value="InterPro"/>
</dbReference>
<dbReference type="Proteomes" id="UP000179003">
    <property type="component" value="Unassembled WGS sequence"/>
</dbReference>